<evidence type="ECO:0000256" key="1">
    <source>
        <dbReference type="PROSITE-ProRule" id="PRU00182"/>
    </source>
</evidence>
<dbReference type="InterPro" id="IPR012677">
    <property type="entry name" value="Nucleotide-bd_a/b_plait_sf"/>
</dbReference>
<dbReference type="InterPro" id="IPR036986">
    <property type="entry name" value="S4_RNA-bd_sf"/>
</dbReference>
<dbReference type="RefSeq" id="WP_197114193.1">
    <property type="nucleotide sequence ID" value="NZ_JACBXQ010000001.1"/>
</dbReference>
<dbReference type="EMBL" id="JACBXQ010000001">
    <property type="protein sequence ID" value="MBG9985672.1"/>
    <property type="molecule type" value="Genomic_DNA"/>
</dbReference>
<dbReference type="Proteomes" id="UP000721415">
    <property type="component" value="Unassembled WGS sequence"/>
</dbReference>
<dbReference type="CDD" id="cd00165">
    <property type="entry name" value="S4"/>
    <property type="match status" value="1"/>
</dbReference>
<dbReference type="Pfam" id="PF17774">
    <property type="entry name" value="YlmH_RBD"/>
    <property type="match status" value="1"/>
</dbReference>
<dbReference type="Gene3D" id="3.30.70.330">
    <property type="match status" value="1"/>
</dbReference>
<feature type="domain" description="RNA-binding S4" evidence="2">
    <location>
        <begin position="183"/>
        <end position="240"/>
    </location>
</feature>
<organism evidence="3 4">
    <name type="scientific">Facklamia lactis</name>
    <dbReference type="NCBI Taxonomy" id="2749967"/>
    <lineage>
        <taxon>Bacteria</taxon>
        <taxon>Bacillati</taxon>
        <taxon>Bacillota</taxon>
        <taxon>Bacilli</taxon>
        <taxon>Lactobacillales</taxon>
        <taxon>Aerococcaceae</taxon>
        <taxon>Facklamia</taxon>
    </lineage>
</organism>
<sequence length="260" mass="29933">MNSDIYQHYRKEEAPFIDQVYSWLEQVESTYAPLISKFLTPREASIIEQIVNGQDEVKLILKGGYEGAERQRALLFPLYYQFEEADLQLAYLEVKFPVKFAEITHGKILGTLLGTGIERDRIGDIITDGNDWQIIVDATMVEYLKAQVDKIGNVGVRLIEITSADLLRSQEEWEVINVIASSLRLDTLLAKIYHISRQRAKEAIQAGLVKVNFMQMERTDVMIGEEDIVSLRRFGRFRIRAIEGMTKKENYRLSVEVLKV</sequence>
<dbReference type="Pfam" id="PF21278">
    <property type="entry name" value="YlmH_1st"/>
    <property type="match status" value="1"/>
</dbReference>
<gene>
    <name evidence="3" type="ORF">HZY91_02050</name>
</gene>
<keyword evidence="4" id="KW-1185">Reference proteome</keyword>
<name>A0ABS0LNH2_9LACT</name>
<evidence type="ECO:0000259" key="2">
    <source>
        <dbReference type="SMART" id="SM00363"/>
    </source>
</evidence>
<dbReference type="SMART" id="SM00363">
    <property type="entry name" value="S4"/>
    <property type="match status" value="1"/>
</dbReference>
<dbReference type="Pfam" id="PF01479">
    <property type="entry name" value="S4"/>
    <property type="match status" value="1"/>
</dbReference>
<dbReference type="InterPro" id="IPR002942">
    <property type="entry name" value="S4_RNA-bd"/>
</dbReference>
<dbReference type="Gene3D" id="3.10.290.10">
    <property type="entry name" value="RNA-binding S4 domain"/>
    <property type="match status" value="1"/>
</dbReference>
<reference evidence="3 4" key="1">
    <citation type="submission" date="2020-07" db="EMBL/GenBank/DDBJ databases">
        <title>Facklamia lactis sp. nov., isolated from raw milk.</title>
        <authorList>
            <person name="Doll E.V."/>
            <person name="Huptas C."/>
            <person name="Staib L."/>
            <person name="Wenning M."/>
            <person name="Scherer S."/>
        </authorList>
    </citation>
    <scope>NUCLEOTIDE SEQUENCE [LARGE SCALE GENOMIC DNA]</scope>
    <source>
        <strain evidence="3 4">DSM 111018</strain>
    </source>
</reference>
<dbReference type="Gene3D" id="3.30.1370.160">
    <property type="match status" value="1"/>
</dbReference>
<accession>A0ABS0LNH2</accession>
<dbReference type="InterPro" id="IPR048443">
    <property type="entry name" value="RqcP2_N"/>
</dbReference>
<dbReference type="PANTHER" id="PTHR13633">
    <property type="entry name" value="MITOCHONDRIAL TRANSCRIPTION RESCUE FACTOR 1"/>
    <property type="match status" value="1"/>
</dbReference>
<keyword evidence="1" id="KW-0694">RNA-binding</keyword>
<evidence type="ECO:0000313" key="3">
    <source>
        <dbReference type="EMBL" id="MBG9985672.1"/>
    </source>
</evidence>
<dbReference type="SUPFAM" id="SSF55174">
    <property type="entry name" value="Alpha-L RNA-binding motif"/>
    <property type="match status" value="1"/>
</dbReference>
<protein>
    <submittedName>
        <fullName evidence="3">RNA-binding protein</fullName>
    </submittedName>
</protein>
<dbReference type="PANTHER" id="PTHR13633:SF3">
    <property type="entry name" value="MITOCHONDRIAL TRANSCRIPTION RESCUE FACTOR 1"/>
    <property type="match status" value="1"/>
</dbReference>
<dbReference type="InterPro" id="IPR040591">
    <property type="entry name" value="RqcP2_RBD"/>
</dbReference>
<comment type="caution">
    <text evidence="3">The sequence shown here is derived from an EMBL/GenBank/DDBJ whole genome shotgun (WGS) entry which is preliminary data.</text>
</comment>
<proteinExistence type="predicted"/>
<evidence type="ECO:0000313" key="4">
    <source>
        <dbReference type="Proteomes" id="UP000721415"/>
    </source>
</evidence>
<dbReference type="PROSITE" id="PS50889">
    <property type="entry name" value="S4"/>
    <property type="match status" value="1"/>
</dbReference>